<keyword evidence="3" id="KW-0949">S-adenosyl-L-methionine</keyword>
<feature type="region of interest" description="Disordered" evidence="4">
    <location>
        <begin position="1"/>
        <end position="30"/>
    </location>
</feature>
<evidence type="ECO:0000313" key="8">
    <source>
        <dbReference type="Proteomes" id="UP000503540"/>
    </source>
</evidence>
<dbReference type="Pfam" id="PF08100">
    <property type="entry name" value="Dimerisation"/>
    <property type="match status" value="1"/>
</dbReference>
<dbReference type="InterPro" id="IPR001077">
    <property type="entry name" value="COMT_C"/>
</dbReference>
<dbReference type="Proteomes" id="UP000503540">
    <property type="component" value="Chromosome"/>
</dbReference>
<dbReference type="Gene3D" id="1.10.10.10">
    <property type="entry name" value="Winged helix-like DNA-binding domain superfamily/Winged helix DNA-binding domain"/>
    <property type="match status" value="1"/>
</dbReference>
<dbReference type="Gene3D" id="1.10.287.1350">
    <property type="match status" value="1"/>
</dbReference>
<dbReference type="InterPro" id="IPR016461">
    <property type="entry name" value="COMT-like"/>
</dbReference>
<organism evidence="7 8">
    <name type="scientific">Nocardia arthritidis</name>
    <dbReference type="NCBI Taxonomy" id="228602"/>
    <lineage>
        <taxon>Bacteria</taxon>
        <taxon>Bacillati</taxon>
        <taxon>Actinomycetota</taxon>
        <taxon>Actinomycetes</taxon>
        <taxon>Mycobacteriales</taxon>
        <taxon>Nocardiaceae</taxon>
        <taxon>Nocardia</taxon>
    </lineage>
</organism>
<evidence type="ECO:0000259" key="6">
    <source>
        <dbReference type="Pfam" id="PF08100"/>
    </source>
</evidence>
<proteinExistence type="predicted"/>
<feature type="domain" description="O-methyltransferase dimerisation" evidence="6">
    <location>
        <begin position="92"/>
        <end position="163"/>
    </location>
</feature>
<evidence type="ECO:0000256" key="4">
    <source>
        <dbReference type="SAM" id="MobiDB-lite"/>
    </source>
</evidence>
<dbReference type="PANTHER" id="PTHR43712">
    <property type="entry name" value="PUTATIVE (AFU_ORTHOLOGUE AFUA_4G14580)-RELATED"/>
    <property type="match status" value="1"/>
</dbReference>
<protein>
    <submittedName>
        <fullName evidence="7">Methyltransferase</fullName>
    </submittedName>
</protein>
<evidence type="ECO:0000256" key="2">
    <source>
        <dbReference type="ARBA" id="ARBA00022679"/>
    </source>
</evidence>
<dbReference type="Pfam" id="PF00891">
    <property type="entry name" value="Methyltransf_2"/>
    <property type="match status" value="1"/>
</dbReference>
<keyword evidence="2 7" id="KW-0808">Transferase</keyword>
<dbReference type="InterPro" id="IPR029063">
    <property type="entry name" value="SAM-dependent_MTases_sf"/>
</dbReference>
<dbReference type="SUPFAM" id="SSF53335">
    <property type="entry name" value="S-adenosyl-L-methionine-dependent methyltransferases"/>
    <property type="match status" value="1"/>
</dbReference>
<evidence type="ECO:0000259" key="5">
    <source>
        <dbReference type="Pfam" id="PF00891"/>
    </source>
</evidence>
<dbReference type="Gene3D" id="3.40.50.150">
    <property type="entry name" value="Vaccinia Virus protein VP39"/>
    <property type="match status" value="1"/>
</dbReference>
<dbReference type="GO" id="GO:0008171">
    <property type="term" value="F:O-methyltransferase activity"/>
    <property type="evidence" value="ECO:0007669"/>
    <property type="project" value="InterPro"/>
</dbReference>
<sequence length="417" mass="45097">MAERYSSSCCPSATRGRPRPPDGHSRRKRLPLNRFAARLNRIFARLRRARAAADFRRMRRRQDCVIDRDESEDMASISAIQSDISRIKEVAWGLVSTAALVTAVDLGIAGALAAGPRTAAALATELDADPVALAQLLDALVARGVFDRSDDGAYGNNGLSNLLREDDPNSVTYLVRWIGHPIFWRLWPHLREAVQEGKPQSTAVLGSDFFRYIHTNEPAAVVVFTAAMTQASAHTSDAVVQALGLSGTETVADIGGGQGRLLCTVLEAYPNASGYLLDLEGVVAQALPELRTGALAGRATVLAGDCRADIPIEADVYILKNILEWDDDSTVKTLENVRRNARPGARVLVVETLTDHTPEPVVTSALDMLLLLNVGGRKHNSHHVAELFERVGIRFDGVRSTGTFLALVEGVVPEGGR</sequence>
<evidence type="ECO:0000313" key="7">
    <source>
        <dbReference type="EMBL" id="QIS11278.1"/>
    </source>
</evidence>
<dbReference type="SUPFAM" id="SSF46785">
    <property type="entry name" value="Winged helix' DNA-binding domain"/>
    <property type="match status" value="1"/>
</dbReference>
<accession>A0A6G9YDM5</accession>
<dbReference type="GO" id="GO:0046983">
    <property type="term" value="F:protein dimerization activity"/>
    <property type="evidence" value="ECO:0007669"/>
    <property type="project" value="InterPro"/>
</dbReference>
<dbReference type="AlphaFoldDB" id="A0A6G9YDM5"/>
<keyword evidence="1 7" id="KW-0489">Methyltransferase</keyword>
<feature type="domain" description="O-methyltransferase C-terminal" evidence="5">
    <location>
        <begin position="187"/>
        <end position="392"/>
    </location>
</feature>
<keyword evidence="8" id="KW-1185">Reference proteome</keyword>
<gene>
    <name evidence="7" type="ORF">F5544_17010</name>
</gene>
<reference evidence="7 8" key="1">
    <citation type="journal article" date="2019" name="ACS Chem. Biol.">
        <title>Identification and Mobilization of a Cryptic Antibiotic Biosynthesis Gene Locus from a Human-Pathogenic Nocardia Isolate.</title>
        <authorList>
            <person name="Herisse M."/>
            <person name="Ishida K."/>
            <person name="Porter J.L."/>
            <person name="Howden B."/>
            <person name="Hertweck C."/>
            <person name="Stinear T.P."/>
            <person name="Pidot S.J."/>
        </authorList>
    </citation>
    <scope>NUCLEOTIDE SEQUENCE [LARGE SCALE GENOMIC DNA]</scope>
    <source>
        <strain evidence="7 8">AUSMDU00012717</strain>
    </source>
</reference>
<dbReference type="CDD" id="cd02440">
    <property type="entry name" value="AdoMet_MTases"/>
    <property type="match status" value="1"/>
</dbReference>
<feature type="compositionally biased region" description="Polar residues" evidence="4">
    <location>
        <begin position="1"/>
        <end position="11"/>
    </location>
</feature>
<evidence type="ECO:0000256" key="1">
    <source>
        <dbReference type="ARBA" id="ARBA00022603"/>
    </source>
</evidence>
<dbReference type="PROSITE" id="PS51683">
    <property type="entry name" value="SAM_OMT_II"/>
    <property type="match status" value="1"/>
</dbReference>
<dbReference type="KEGG" id="nah:F5544_17010"/>
<dbReference type="GO" id="GO:0032259">
    <property type="term" value="P:methylation"/>
    <property type="evidence" value="ECO:0007669"/>
    <property type="project" value="UniProtKB-KW"/>
</dbReference>
<evidence type="ECO:0000256" key="3">
    <source>
        <dbReference type="ARBA" id="ARBA00022691"/>
    </source>
</evidence>
<dbReference type="InterPro" id="IPR012967">
    <property type="entry name" value="COMT_dimerisation"/>
</dbReference>
<dbReference type="InterPro" id="IPR036390">
    <property type="entry name" value="WH_DNA-bd_sf"/>
</dbReference>
<dbReference type="InterPro" id="IPR036388">
    <property type="entry name" value="WH-like_DNA-bd_sf"/>
</dbReference>
<dbReference type="EMBL" id="CP046172">
    <property type="protein sequence ID" value="QIS11278.1"/>
    <property type="molecule type" value="Genomic_DNA"/>
</dbReference>
<dbReference type="PANTHER" id="PTHR43712:SF2">
    <property type="entry name" value="O-METHYLTRANSFERASE CICE"/>
    <property type="match status" value="1"/>
</dbReference>
<name>A0A6G9YDM5_9NOCA</name>